<gene>
    <name evidence="1" type="ORF">ABFV83_09915</name>
</gene>
<protein>
    <submittedName>
        <fullName evidence="1">Uncharacterized protein</fullName>
    </submittedName>
</protein>
<dbReference type="RefSeq" id="WP_349948707.1">
    <property type="nucleotide sequence ID" value="NZ_CP157940.1"/>
</dbReference>
<evidence type="ECO:0000313" key="1">
    <source>
        <dbReference type="EMBL" id="XBS56078.1"/>
    </source>
</evidence>
<accession>A0AAU7PUL7</accession>
<proteinExistence type="predicted"/>
<dbReference type="EMBL" id="CP157940">
    <property type="protein sequence ID" value="XBS56078.1"/>
    <property type="molecule type" value="Genomic_DNA"/>
</dbReference>
<sequence>MINLVRYGKENCATVILEGILYADWYQRLFEVIKDEFANQIHAYYFDIPFEETLFRHKTKPNAGEFGEADMKGMC</sequence>
<reference evidence="1" key="1">
    <citation type="submission" date="2024-06" db="EMBL/GenBank/DDBJ databases">
        <title>Lacrimispora cavernae sp. nov., a novel anaerobe isolated from bat guano pile inside a cave.</title>
        <authorList>
            <person name="Miller S.L."/>
            <person name="Lu N."/>
            <person name="King J."/>
            <person name="Sankaranarayanan K."/>
            <person name="Lawson P.A."/>
        </authorList>
    </citation>
    <scope>NUCLEOTIDE SEQUENCE</scope>
    <source>
        <strain evidence="1">BS-2</strain>
    </source>
</reference>
<name>A0AAU7PUL7_9FIRM</name>
<dbReference type="AlphaFoldDB" id="A0AAU7PUL7"/>
<organism evidence="1">
    <name type="scientific">Lacrimispora sp. BS-2</name>
    <dbReference type="NCBI Taxonomy" id="3151850"/>
    <lineage>
        <taxon>Bacteria</taxon>
        <taxon>Bacillati</taxon>
        <taxon>Bacillota</taxon>
        <taxon>Clostridia</taxon>
        <taxon>Lachnospirales</taxon>
        <taxon>Lachnospiraceae</taxon>
        <taxon>Lacrimispora</taxon>
    </lineage>
</organism>